<dbReference type="RefSeq" id="XP_022499765.1">
    <property type="nucleotide sequence ID" value="XM_022644239.1"/>
</dbReference>
<dbReference type="GeneID" id="34589363"/>
<gene>
    <name evidence="3" type="ORF">AYO20_05948</name>
</gene>
<dbReference type="OrthoDB" id="5428040at2759"/>
<feature type="region of interest" description="Disordered" evidence="1">
    <location>
        <begin position="506"/>
        <end position="531"/>
    </location>
</feature>
<feature type="transmembrane region" description="Helical" evidence="2">
    <location>
        <begin position="48"/>
        <end position="73"/>
    </location>
</feature>
<organism evidence="3 4">
    <name type="scientific">Fonsecaea nubica</name>
    <dbReference type="NCBI Taxonomy" id="856822"/>
    <lineage>
        <taxon>Eukaryota</taxon>
        <taxon>Fungi</taxon>
        <taxon>Dikarya</taxon>
        <taxon>Ascomycota</taxon>
        <taxon>Pezizomycotina</taxon>
        <taxon>Eurotiomycetes</taxon>
        <taxon>Chaetothyriomycetidae</taxon>
        <taxon>Chaetothyriales</taxon>
        <taxon>Herpotrichiellaceae</taxon>
        <taxon>Fonsecaea</taxon>
    </lineage>
</organism>
<keyword evidence="2" id="KW-0472">Membrane</keyword>
<feature type="transmembrane region" description="Helical" evidence="2">
    <location>
        <begin position="680"/>
        <end position="703"/>
    </location>
</feature>
<dbReference type="AlphaFoldDB" id="A0A178D042"/>
<comment type="caution">
    <text evidence="3">The sequence shown here is derived from an EMBL/GenBank/DDBJ whole genome shotgun (WGS) entry which is preliminary data.</text>
</comment>
<evidence type="ECO:0000313" key="4">
    <source>
        <dbReference type="Proteomes" id="UP000185904"/>
    </source>
</evidence>
<dbReference type="EMBL" id="LVCJ01000036">
    <property type="protein sequence ID" value="OAL34753.1"/>
    <property type="molecule type" value="Genomic_DNA"/>
</dbReference>
<keyword evidence="2" id="KW-0812">Transmembrane</keyword>
<dbReference type="Proteomes" id="UP000185904">
    <property type="component" value="Unassembled WGS sequence"/>
</dbReference>
<evidence type="ECO:0000313" key="3">
    <source>
        <dbReference type="EMBL" id="OAL34753.1"/>
    </source>
</evidence>
<accession>A0A178D042</accession>
<evidence type="ECO:0000256" key="2">
    <source>
        <dbReference type="SAM" id="Phobius"/>
    </source>
</evidence>
<keyword evidence="2" id="KW-1133">Transmembrane helix</keyword>
<proteinExistence type="predicted"/>
<reference evidence="3 4" key="1">
    <citation type="submission" date="2016-03" db="EMBL/GenBank/DDBJ databases">
        <title>The draft genome sequence of Fonsecaea nubica causative agent of cutaneous subcutaneous infection in human host.</title>
        <authorList>
            <person name="Costa F."/>
            <person name="Sybren D.H."/>
            <person name="Raittz R.T."/>
            <person name="Weiss V.A."/>
            <person name="Leao A.C."/>
            <person name="Gomes R."/>
            <person name="De Souza E.M."/>
            <person name="Pedrosa F.O."/>
            <person name="Steffens M.B."/>
            <person name="Bombassaro A."/>
            <person name="Tadra-Sfeir M.Z."/>
            <person name="Moreno L.F."/>
            <person name="Najafzadeh M.J."/>
            <person name="Felipe M.S."/>
            <person name="Teixeira M."/>
            <person name="Sun J."/>
            <person name="Xi L."/>
            <person name="Castro M.A."/>
            <person name="Vicente V.A."/>
        </authorList>
    </citation>
    <scope>NUCLEOTIDE SEQUENCE [LARGE SCALE GENOMIC DNA]</scope>
    <source>
        <strain evidence="3 4">CBS 269.64</strain>
    </source>
</reference>
<protein>
    <submittedName>
        <fullName evidence="3">Uncharacterized protein</fullName>
    </submittedName>
</protein>
<sequence length="784" mass="86581">MATPDYALGAPTSYKPNDTVNEQQPLKSSPISRLSEVRVDQPRPWRPLAVPTLVLVVTYCVLAGAYAFLAFLWYSGPEQRTWHSIVLSGWAARSVALCSVCIRWAVSIQATLCTSILASSFLAKGAPLSSILQLSTMRYLNSGPGDIAILVAQKWRHLEIPLVLVALTSLLGCTTLLSQFSSTLLLSDLSAAPIPTSFNMTASSLGFINDTYGMVWLNEIPRYNDAFLSGQPSYPIFAESSRPEEAVKEPEIDDTGPVIRSFLPITAEQGRTDLLGFRGNATIYDARVVCIRPEFRDLSLLGSSRGGNNLSFMGTVRPVKSLGPMLILPPDGNLTAFNCSVPEVSPIAVTAGSDQWSTSVCQIDPHAGGLLSAVDPAYNTSLQYYVIDSDSPFDGKWWAREFENMTFVTWIPLGHAYLVLNFTNTAFDVGTVGFSTIFWNATTDWQFDPRNQWVRITSAQPDGALQYDSSGHLVPVPPSRQARSIDASICYDGFFDTKNIVIEANRSRSTPEPAGLSGGLRQIGASSSSLERESLEDRGVLRLSESELKRQFDMDRDAVYRNNSYYDQDSLATPNPFSLTLNFYRVWSSTYFGGTWAPNVSRILFYQDPSLVGSMRSVSEERVDLFQQVLKTTESPAHALQALLHTVTADGFYRFLPYWDVPSNYSASFSVAALQPTRSLGFFVVLGCLVVHVALVGFIALSLSGVLSFRAQSAYASINNVWQAHAQVLSPQVEEILRDPATTKTSDREINRSLKRQKFHDEAWVLSLNEEDEQGAVRLRRKRT</sequence>
<name>A0A178D042_9EURO</name>
<evidence type="ECO:0000256" key="1">
    <source>
        <dbReference type="SAM" id="MobiDB-lite"/>
    </source>
</evidence>
<keyword evidence="4" id="KW-1185">Reference proteome</keyword>
<feature type="compositionally biased region" description="Polar residues" evidence="1">
    <location>
        <begin position="14"/>
        <end position="27"/>
    </location>
</feature>
<feature type="region of interest" description="Disordered" evidence="1">
    <location>
        <begin position="1"/>
        <end position="27"/>
    </location>
</feature>